<protein>
    <submittedName>
        <fullName evidence="2">Uncharacterized protein</fullName>
    </submittedName>
</protein>
<organism evidence="2 3">
    <name type="scientific">Panicum virgatum</name>
    <name type="common">Blackwell switchgrass</name>
    <dbReference type="NCBI Taxonomy" id="38727"/>
    <lineage>
        <taxon>Eukaryota</taxon>
        <taxon>Viridiplantae</taxon>
        <taxon>Streptophyta</taxon>
        <taxon>Embryophyta</taxon>
        <taxon>Tracheophyta</taxon>
        <taxon>Spermatophyta</taxon>
        <taxon>Magnoliopsida</taxon>
        <taxon>Liliopsida</taxon>
        <taxon>Poales</taxon>
        <taxon>Poaceae</taxon>
        <taxon>PACMAD clade</taxon>
        <taxon>Panicoideae</taxon>
        <taxon>Panicodae</taxon>
        <taxon>Paniceae</taxon>
        <taxon>Panicinae</taxon>
        <taxon>Panicum</taxon>
        <taxon>Panicum sect. Hiantes</taxon>
    </lineage>
</organism>
<evidence type="ECO:0000256" key="1">
    <source>
        <dbReference type="SAM" id="MobiDB-lite"/>
    </source>
</evidence>
<dbReference type="EMBL" id="CM029044">
    <property type="protein sequence ID" value="KAG2605952.1"/>
    <property type="molecule type" value="Genomic_DNA"/>
</dbReference>
<reference evidence="2" key="1">
    <citation type="submission" date="2020-05" db="EMBL/GenBank/DDBJ databases">
        <title>WGS assembly of Panicum virgatum.</title>
        <authorList>
            <person name="Lovell J.T."/>
            <person name="Jenkins J."/>
            <person name="Shu S."/>
            <person name="Juenger T.E."/>
            <person name="Schmutz J."/>
        </authorList>
    </citation>
    <scope>NUCLEOTIDE SEQUENCE</scope>
    <source>
        <strain evidence="2">AP13</strain>
    </source>
</reference>
<dbReference type="AlphaFoldDB" id="A0A8T0T2P3"/>
<comment type="caution">
    <text evidence="2">The sequence shown here is derived from an EMBL/GenBank/DDBJ whole genome shotgun (WGS) entry which is preliminary data.</text>
</comment>
<keyword evidence="3" id="KW-1185">Reference proteome</keyword>
<feature type="compositionally biased region" description="Basic and acidic residues" evidence="1">
    <location>
        <begin position="21"/>
        <end position="31"/>
    </location>
</feature>
<name>A0A8T0T2P3_PANVG</name>
<feature type="compositionally biased region" description="Basic residues" evidence="1">
    <location>
        <begin position="1"/>
        <end position="20"/>
    </location>
</feature>
<gene>
    <name evidence="2" type="ORF">PVAP13_4NG165508</name>
</gene>
<sequence>MPLRRLRARSWRRRRKRWKRGVPDAVREKVGGRGGGRQSRWGERRWRGGPAATVTAAAWRRRRQRRWPRGEKGSPPVAVRGRGGGAAATVAASGRGLEEERRRGRRRRRC</sequence>
<accession>A0A8T0T2P3</accession>
<proteinExistence type="predicted"/>
<evidence type="ECO:0000313" key="2">
    <source>
        <dbReference type="EMBL" id="KAG2605952.1"/>
    </source>
</evidence>
<dbReference type="Proteomes" id="UP000823388">
    <property type="component" value="Chromosome 4N"/>
</dbReference>
<evidence type="ECO:0000313" key="3">
    <source>
        <dbReference type="Proteomes" id="UP000823388"/>
    </source>
</evidence>
<feature type="compositionally biased region" description="Low complexity" evidence="1">
    <location>
        <begin position="48"/>
        <end position="58"/>
    </location>
</feature>
<feature type="region of interest" description="Disordered" evidence="1">
    <location>
        <begin position="1"/>
        <end position="110"/>
    </location>
</feature>